<keyword evidence="2" id="KW-1185">Reference proteome</keyword>
<sequence>MLIQYDKEADAIYIKFKQGKYAYGKELDDLRRVDYDSKDRPIGVELLCVSRGIDTMDLPRRPEIDELLAQQCFKVLV</sequence>
<dbReference type="RefSeq" id="WP_338736827.1">
    <property type="nucleotide sequence ID" value="NZ_CP146612.1"/>
</dbReference>
<dbReference type="EMBL" id="CP146612">
    <property type="protein sequence ID" value="WWX24710.1"/>
    <property type="molecule type" value="Genomic_DNA"/>
</dbReference>
<dbReference type="Proteomes" id="UP001375370">
    <property type="component" value="Chromosome"/>
</dbReference>
<proteinExistence type="predicted"/>
<evidence type="ECO:0000313" key="1">
    <source>
        <dbReference type="EMBL" id="WWX24710.1"/>
    </source>
</evidence>
<organism evidence="1 2">
    <name type="scientific">Candidatus Dehalogenimonas loeffleri</name>
    <dbReference type="NCBI Taxonomy" id="3127115"/>
    <lineage>
        <taxon>Bacteria</taxon>
        <taxon>Bacillati</taxon>
        <taxon>Chloroflexota</taxon>
        <taxon>Dehalococcoidia</taxon>
        <taxon>Dehalococcoidales</taxon>
        <taxon>Dehalococcoidaceae</taxon>
        <taxon>Dehalogenimonas</taxon>
    </lineage>
</organism>
<accession>A0ABZ2J1B4</accession>
<dbReference type="InterPro" id="IPR019270">
    <property type="entry name" value="DUF2283"/>
</dbReference>
<reference evidence="1 2" key="1">
    <citation type="submission" date="2024-03" db="EMBL/GenBank/DDBJ databases">
        <title>A Dehalogenimonas Isolated from Estuarine Sediments Dihaloeliminates Chlorinated Alkanes.</title>
        <authorList>
            <person name="Yang Y."/>
            <person name="Wang H."/>
        </authorList>
    </citation>
    <scope>NUCLEOTIDE SEQUENCE [LARGE SCALE GENOMIC DNA]</scope>
    <source>
        <strain evidence="1 2">W</strain>
    </source>
</reference>
<protein>
    <submittedName>
        <fullName evidence="1">DUF2283 domain-containing protein</fullName>
    </submittedName>
</protein>
<name>A0ABZ2J1B4_9CHLR</name>
<gene>
    <name evidence="1" type="ORF">V8247_05430</name>
</gene>
<dbReference type="Pfam" id="PF10049">
    <property type="entry name" value="DUF2283"/>
    <property type="match status" value="1"/>
</dbReference>
<evidence type="ECO:0000313" key="2">
    <source>
        <dbReference type="Proteomes" id="UP001375370"/>
    </source>
</evidence>